<dbReference type="GO" id="GO:0016787">
    <property type="term" value="F:hydrolase activity"/>
    <property type="evidence" value="ECO:0007669"/>
    <property type="project" value="UniProtKB-KW"/>
</dbReference>
<organism evidence="1 2">
    <name type="scientific">Fodinicola feengrottensis</name>
    <dbReference type="NCBI Taxonomy" id="435914"/>
    <lineage>
        <taxon>Bacteria</taxon>
        <taxon>Bacillati</taxon>
        <taxon>Actinomycetota</taxon>
        <taxon>Actinomycetes</taxon>
        <taxon>Mycobacteriales</taxon>
        <taxon>Fodinicola</taxon>
    </lineage>
</organism>
<keyword evidence="1" id="KW-0378">Hydrolase</keyword>
<dbReference type="RefSeq" id="WP_163568027.1">
    <property type="nucleotide sequence ID" value="NZ_BAAANY010000018.1"/>
</dbReference>
<dbReference type="InterPro" id="IPR011697">
    <property type="entry name" value="Peptidase_C26"/>
</dbReference>
<proteinExistence type="predicted"/>
<dbReference type="InterPro" id="IPR029062">
    <property type="entry name" value="Class_I_gatase-like"/>
</dbReference>
<accession>A0ABN2HMU8</accession>
<dbReference type="PANTHER" id="PTHR43235">
    <property type="entry name" value="GLUTAMINE AMIDOTRANSFERASE PB2B2.05-RELATED"/>
    <property type="match status" value="1"/>
</dbReference>
<dbReference type="Pfam" id="PF07722">
    <property type="entry name" value="Peptidase_C26"/>
    <property type="match status" value="1"/>
</dbReference>
<gene>
    <name evidence="1" type="ORF">GCM10009765_45010</name>
</gene>
<protein>
    <submittedName>
        <fullName evidence="1">Gamma-glutamyl-gamma-aminobutyrate hydrolase</fullName>
    </submittedName>
</protein>
<name>A0ABN2HMU8_9ACTN</name>
<dbReference type="EMBL" id="BAAANY010000018">
    <property type="protein sequence ID" value="GAA1690508.1"/>
    <property type="molecule type" value="Genomic_DNA"/>
</dbReference>
<dbReference type="Proteomes" id="UP001500618">
    <property type="component" value="Unassembled WGS sequence"/>
</dbReference>
<reference evidence="1 2" key="1">
    <citation type="journal article" date="2019" name="Int. J. Syst. Evol. Microbiol.">
        <title>The Global Catalogue of Microorganisms (GCM) 10K type strain sequencing project: providing services to taxonomists for standard genome sequencing and annotation.</title>
        <authorList>
            <consortium name="The Broad Institute Genomics Platform"/>
            <consortium name="The Broad Institute Genome Sequencing Center for Infectious Disease"/>
            <person name="Wu L."/>
            <person name="Ma J."/>
        </authorList>
    </citation>
    <scope>NUCLEOTIDE SEQUENCE [LARGE SCALE GENOMIC DNA]</scope>
    <source>
        <strain evidence="1 2">JCM 14718</strain>
    </source>
</reference>
<dbReference type="InterPro" id="IPR044668">
    <property type="entry name" value="PuuD-like"/>
</dbReference>
<keyword evidence="2" id="KW-1185">Reference proteome</keyword>
<dbReference type="PROSITE" id="PS51273">
    <property type="entry name" value="GATASE_TYPE_1"/>
    <property type="match status" value="1"/>
</dbReference>
<dbReference type="CDD" id="cd01745">
    <property type="entry name" value="GATase1_2"/>
    <property type="match status" value="1"/>
</dbReference>
<evidence type="ECO:0000313" key="2">
    <source>
        <dbReference type="Proteomes" id="UP001500618"/>
    </source>
</evidence>
<comment type="caution">
    <text evidence="1">The sequence shown here is derived from an EMBL/GenBank/DDBJ whole genome shotgun (WGS) entry which is preliminary data.</text>
</comment>
<evidence type="ECO:0000313" key="1">
    <source>
        <dbReference type="EMBL" id="GAA1690508.1"/>
    </source>
</evidence>
<dbReference type="SUPFAM" id="SSF52317">
    <property type="entry name" value="Class I glutamine amidotransferase-like"/>
    <property type="match status" value="1"/>
</dbReference>
<dbReference type="PANTHER" id="PTHR43235:SF1">
    <property type="entry name" value="GLUTAMINE AMIDOTRANSFERASE PB2B2.05-RELATED"/>
    <property type="match status" value="1"/>
</dbReference>
<sequence length="242" mass="25719">MSGPTIGITSYVEQASWGVWRTSAALIPYAYVEKVRTAGGVPLIVPPVYDDAEAVLSRLDALVLAGGADVDPAMYEMVAHPETVGLRPDRDESELALLAVAYARDLPVLGICRGMQLMCVAAGGKLEQHLPDVVGHEGHRPEPGVYGSHAVSLVPDSVLGRLLGDELQVPSYHHQAAAEVGSLTVSGKADDGTVEAVEDPSHTFALGVQWHPEVSADDRLFRELVRVAALSESTESGRRVII</sequence>
<dbReference type="Gene3D" id="3.40.50.880">
    <property type="match status" value="1"/>
</dbReference>